<keyword evidence="4" id="KW-1185">Reference proteome</keyword>
<dbReference type="InterPro" id="IPR011050">
    <property type="entry name" value="Pectin_lyase_fold/virulence"/>
</dbReference>
<dbReference type="NCBIfam" id="TIGR03804">
    <property type="entry name" value="para_beta_helix"/>
    <property type="match status" value="3"/>
</dbReference>
<dbReference type="InterPro" id="IPR007742">
    <property type="entry name" value="NosD_dom"/>
</dbReference>
<dbReference type="Proteomes" id="UP000293846">
    <property type="component" value="Unassembled WGS sequence"/>
</dbReference>
<comment type="caution">
    <text evidence="3">The sequence shown here is derived from an EMBL/GenBank/DDBJ whole genome shotgun (WGS) entry which is preliminary data.</text>
</comment>
<evidence type="ECO:0000313" key="4">
    <source>
        <dbReference type="Proteomes" id="UP000293846"/>
    </source>
</evidence>
<dbReference type="InterPro" id="IPR006626">
    <property type="entry name" value="PbH1"/>
</dbReference>
<protein>
    <recommendedName>
        <fullName evidence="2">Periplasmic copper-binding protein NosD beta helix domain-containing protein</fullName>
    </recommendedName>
</protein>
<keyword evidence="1" id="KW-0472">Membrane</keyword>
<sequence>MKSIIFIIFVLVLGFCLPYGAEATSTLQSEIDAASKGATIEIKEGEFNETVSISKPITLVGKGKVLLRSCTDEPIIAISGEGVILKNIKVEHCGDEKKDTAIYVTGSNHILEGMDIVTRGVGIKLDRATDVKIQNSMIEGGKQGNGIDLWKSKKNTIANIKILNVADGIYLEQSNQNTLFRNTIQNSRYGMHLMFSDDNILNENMSKANATGAMLMESDRTVVSNNILSSNNNNVHSQGLLLYTVSDTKVTENSIISNRVGIFIENAERNQIDNNTIMNNFIGIQFENANGNTAKRNSFVGNVNNAQAIKSANNQIDTNYWDAASRVDITGDGVSEIPFHADPYFLTLTTNVPEFQLFFQSPGLILLQKMLKSPAEQLLIDSTPLMNLTNEMENQKSSSYRLWSMSILMMIVSCSLFIYGRKRR</sequence>
<dbReference type="SMART" id="SM00710">
    <property type="entry name" value="PbH1"/>
    <property type="match status" value="7"/>
</dbReference>
<dbReference type="EMBL" id="SJTH01000047">
    <property type="protein sequence ID" value="TCJ01861.1"/>
    <property type="molecule type" value="Genomic_DNA"/>
</dbReference>
<organism evidence="3 4">
    <name type="scientific">Cytobacillus praedii</name>
    <dbReference type="NCBI Taxonomy" id="1742358"/>
    <lineage>
        <taxon>Bacteria</taxon>
        <taxon>Bacillati</taxon>
        <taxon>Bacillota</taxon>
        <taxon>Bacilli</taxon>
        <taxon>Bacillales</taxon>
        <taxon>Bacillaceae</taxon>
        <taxon>Cytobacillus</taxon>
    </lineage>
</organism>
<dbReference type="OrthoDB" id="159063at2"/>
<proteinExistence type="predicted"/>
<dbReference type="Gene3D" id="2.160.20.10">
    <property type="entry name" value="Single-stranded right-handed beta-helix, Pectin lyase-like"/>
    <property type="match status" value="1"/>
</dbReference>
<evidence type="ECO:0000313" key="3">
    <source>
        <dbReference type="EMBL" id="TCJ01861.1"/>
    </source>
</evidence>
<gene>
    <name evidence="3" type="ORF">E0Y62_21960</name>
</gene>
<evidence type="ECO:0000256" key="1">
    <source>
        <dbReference type="SAM" id="Phobius"/>
    </source>
</evidence>
<name>A0A4R1APM1_9BACI</name>
<reference evidence="3 4" key="1">
    <citation type="submission" date="2019-03" db="EMBL/GenBank/DDBJ databases">
        <authorList>
            <person name="Jensen L."/>
            <person name="Storgaard J."/>
            <person name="Sulaj E."/>
            <person name="Schramm A."/>
            <person name="Marshall I.P.G."/>
        </authorList>
    </citation>
    <scope>NUCLEOTIDE SEQUENCE [LARGE SCALE GENOMIC DNA]</scope>
    <source>
        <strain evidence="3 4">2017H2G3</strain>
    </source>
</reference>
<dbReference type="STRING" id="1742358.GCA_001439605_04194"/>
<dbReference type="Pfam" id="PF05048">
    <property type="entry name" value="NosD"/>
    <property type="match status" value="1"/>
</dbReference>
<feature type="domain" description="Periplasmic copper-binding protein NosD beta helix" evidence="2">
    <location>
        <begin position="143"/>
        <end position="325"/>
    </location>
</feature>
<dbReference type="RefSeq" id="WP_057761986.1">
    <property type="nucleotide sequence ID" value="NZ_LMBX01000004.1"/>
</dbReference>
<keyword evidence="1" id="KW-0812">Transmembrane</keyword>
<dbReference type="InterPro" id="IPR022441">
    <property type="entry name" value="Para_beta_helix_rpt-2"/>
</dbReference>
<dbReference type="InterPro" id="IPR012334">
    <property type="entry name" value="Pectin_lyas_fold"/>
</dbReference>
<dbReference type="AlphaFoldDB" id="A0A4R1APM1"/>
<accession>A0A4R1APM1</accession>
<dbReference type="SUPFAM" id="SSF51126">
    <property type="entry name" value="Pectin lyase-like"/>
    <property type="match status" value="1"/>
</dbReference>
<feature type="transmembrane region" description="Helical" evidence="1">
    <location>
        <begin position="400"/>
        <end position="419"/>
    </location>
</feature>
<evidence type="ECO:0000259" key="2">
    <source>
        <dbReference type="Pfam" id="PF05048"/>
    </source>
</evidence>
<keyword evidence="1" id="KW-1133">Transmembrane helix</keyword>